<dbReference type="EMBL" id="NTHN02000002">
    <property type="protein sequence ID" value="MCT4369233.1"/>
    <property type="molecule type" value="Genomic_DNA"/>
</dbReference>
<dbReference type="Proteomes" id="UP000217448">
    <property type="component" value="Unassembled WGS sequence"/>
</dbReference>
<dbReference type="OrthoDB" id="7875164at2"/>
<evidence type="ECO:0000313" key="1">
    <source>
        <dbReference type="EMBL" id="MCT4369233.1"/>
    </source>
</evidence>
<comment type="caution">
    <text evidence="2">The sequence shown here is derived from an EMBL/GenBank/DDBJ whole genome shotgun (WGS) entry which is preliminary data.</text>
</comment>
<organism evidence="2">
    <name type="scientific">Alloyangia mangrovi</name>
    <dbReference type="NCBI Taxonomy" id="1779329"/>
    <lineage>
        <taxon>Bacteria</taxon>
        <taxon>Pseudomonadati</taxon>
        <taxon>Pseudomonadota</taxon>
        <taxon>Alphaproteobacteria</taxon>
        <taxon>Rhodobacterales</taxon>
        <taxon>Roseobacteraceae</taxon>
        <taxon>Alloyangia</taxon>
    </lineage>
</organism>
<evidence type="ECO:0000313" key="3">
    <source>
        <dbReference type="Proteomes" id="UP000217448"/>
    </source>
</evidence>
<accession>A0A2A3JWT0</accession>
<dbReference type="RefSeq" id="WP_095882181.1">
    <property type="nucleotide sequence ID" value="NZ_NTHN02000002.1"/>
</dbReference>
<protein>
    <submittedName>
        <fullName evidence="2">Uncharacterized protein</fullName>
    </submittedName>
</protein>
<evidence type="ECO:0000313" key="2">
    <source>
        <dbReference type="EMBL" id="PBD19277.1"/>
    </source>
</evidence>
<name>A0A2A3JWT0_9RHOB</name>
<reference evidence="2" key="1">
    <citation type="submission" date="2017-09" db="EMBL/GenBank/DDBJ databases">
        <title>Yangia sp. SAOS 153D whole genome sequencing.</title>
        <authorList>
            <person name="Verma A."/>
            <person name="Krishnamurthi S."/>
        </authorList>
    </citation>
    <scope>NUCLEOTIDE SEQUENCE [LARGE SCALE GENOMIC DNA]</scope>
    <source>
        <strain evidence="2">SAOS 153D</strain>
    </source>
</reference>
<reference evidence="3" key="2">
    <citation type="submission" date="2023-07" db="EMBL/GenBank/DDBJ databases">
        <title>Yangia mangrovi SAOS 153D genome.</title>
        <authorList>
            <person name="Verma A."/>
            <person name="Pal Y."/>
            <person name="Sundharam S."/>
            <person name="Bisht B."/>
            <person name="Srinivasan K."/>
        </authorList>
    </citation>
    <scope>NUCLEOTIDE SEQUENCE [LARGE SCALE GENOMIC DNA]</scope>
    <source>
        <strain evidence="3">SAOS 153D</strain>
    </source>
</reference>
<sequence length="94" mass="10629">MASASRRLLLKTYSAWIEADAAFRAAQSNVAGFFPGRETHLSVQIGNRGSKVRQLYNARQRALEKLQLARRQALMEREARRGRARVNLLLVYAG</sequence>
<reference evidence="1" key="3">
    <citation type="submission" date="2024-05" db="EMBL/GenBank/DDBJ databases">
        <title>Yangia mangrovi SAOS 153D genome.</title>
        <authorList>
            <person name="Verma A."/>
            <person name="Pal Y."/>
            <person name="Sundharam S."/>
            <person name="Bisht B."/>
            <person name="Srinivasan K."/>
        </authorList>
    </citation>
    <scope>NUCLEOTIDE SEQUENCE</scope>
    <source>
        <strain evidence="1">SAOS 153D</strain>
    </source>
</reference>
<keyword evidence="3" id="KW-1185">Reference proteome</keyword>
<gene>
    <name evidence="1" type="ORF">CLG85_002270</name>
    <name evidence="2" type="ORF">CLG85_10300</name>
</gene>
<dbReference type="EMBL" id="NTHN01000148">
    <property type="protein sequence ID" value="PBD19277.1"/>
    <property type="molecule type" value="Genomic_DNA"/>
</dbReference>
<proteinExistence type="predicted"/>
<dbReference type="AlphaFoldDB" id="A0A2A3JWT0"/>